<gene>
    <name evidence="1" type="ORF">FCV25_14095</name>
</gene>
<dbReference type="AlphaFoldDB" id="A0A6B5A0Z3"/>
<comment type="caution">
    <text evidence="1">The sequence shown here is derived from an EMBL/GenBank/DDBJ whole genome shotgun (WGS) entry which is preliminary data.</text>
</comment>
<dbReference type="Pfam" id="PF20288">
    <property type="entry name" value="MC2"/>
    <property type="match status" value="1"/>
</dbReference>
<dbReference type="EMBL" id="SWND01000008">
    <property type="protein sequence ID" value="NFF02876.1"/>
    <property type="molecule type" value="Genomic_DNA"/>
</dbReference>
<evidence type="ECO:0000313" key="2">
    <source>
        <dbReference type="Proteomes" id="UP000472521"/>
    </source>
</evidence>
<accession>A0A6B5A0Z3</accession>
<sequence>MKHNNNQLLNTPVELGMRALVILSLNQEIDFDLERLIYYDYISTHLSDYNEQFKSLHPSSPYRSGEVLAKREIMRKGLLFLIKKDLIYILFNSDGIIYRPNKYSMHFLNEFKSPYLQQLINHASNGSNLLNDKSIEELRNFFSILEDRVTKENTLENIIRGV</sequence>
<dbReference type="Proteomes" id="UP000472521">
    <property type="component" value="Unassembled WGS sequence"/>
</dbReference>
<organism evidence="1 2">
    <name type="scientific">Clostridium botulinum</name>
    <dbReference type="NCBI Taxonomy" id="1491"/>
    <lineage>
        <taxon>Bacteria</taxon>
        <taxon>Bacillati</taxon>
        <taxon>Bacillota</taxon>
        <taxon>Clostridia</taxon>
        <taxon>Eubacteriales</taxon>
        <taxon>Clostridiaceae</taxon>
        <taxon>Clostridium</taxon>
    </lineage>
</organism>
<name>A0A6B5A0Z3_CLOBO</name>
<evidence type="ECO:0000313" key="1">
    <source>
        <dbReference type="EMBL" id="NFF02876.1"/>
    </source>
</evidence>
<dbReference type="InterPro" id="IPR046904">
    <property type="entry name" value="ABC-3C_MC2"/>
</dbReference>
<proteinExistence type="predicted"/>
<reference evidence="1 2" key="1">
    <citation type="submission" date="2019-04" db="EMBL/GenBank/DDBJ databases">
        <title>Genome sequencing of Clostridium botulinum Groups I-IV and Clostridium butyricum.</title>
        <authorList>
            <person name="Brunt J."/>
            <person name="Van Vliet A.H.M."/>
            <person name="Stringer S.C."/>
            <person name="Carter A.T."/>
            <person name="Peck M.W."/>
        </authorList>
    </citation>
    <scope>NUCLEOTIDE SEQUENCE [LARGE SCALE GENOMIC DNA]</scope>
    <source>
        <strain evidence="1 2">IFR 18/054</strain>
    </source>
</reference>
<protein>
    <submittedName>
        <fullName evidence="1">Uncharacterized protein</fullName>
    </submittedName>
</protein>